<protein>
    <recommendedName>
        <fullName evidence="1">Reverse transcriptase domain-containing protein</fullName>
    </recommendedName>
</protein>
<dbReference type="RefSeq" id="XP_040658223.1">
    <property type="nucleotide sequence ID" value="XM_040803190.1"/>
</dbReference>
<evidence type="ECO:0000259" key="1">
    <source>
        <dbReference type="PROSITE" id="PS50878"/>
    </source>
</evidence>
<dbReference type="EMBL" id="LAYC01000002">
    <property type="protein sequence ID" value="KYK58871.1"/>
    <property type="molecule type" value="Genomic_DNA"/>
</dbReference>
<feature type="domain" description="Reverse transcriptase" evidence="1">
    <location>
        <begin position="1"/>
        <end position="170"/>
    </location>
</feature>
<accession>A0A151GP84</accession>
<dbReference type="InParanoid" id="A0A151GP84"/>
<dbReference type="Pfam" id="PF00078">
    <property type="entry name" value="RVT_1"/>
    <property type="match status" value="1"/>
</dbReference>
<proteinExistence type="predicted"/>
<dbReference type="PANTHER" id="PTHR33481:SF1">
    <property type="entry name" value="ENDONUCLEASE_EXONUCLEASE_PHOSPHATASE DOMAIN-CONTAINING PROTEIN-RELATED"/>
    <property type="match status" value="1"/>
</dbReference>
<evidence type="ECO:0000313" key="2">
    <source>
        <dbReference type="EMBL" id="KYK58871.1"/>
    </source>
</evidence>
<dbReference type="InterPro" id="IPR000477">
    <property type="entry name" value="RT_dom"/>
</dbReference>
<organism evidence="2 3">
    <name type="scientific">Drechmeria coniospora</name>
    <name type="common">Nematophagous fungus</name>
    <name type="synonym">Meria coniospora</name>
    <dbReference type="NCBI Taxonomy" id="98403"/>
    <lineage>
        <taxon>Eukaryota</taxon>
        <taxon>Fungi</taxon>
        <taxon>Dikarya</taxon>
        <taxon>Ascomycota</taxon>
        <taxon>Pezizomycotina</taxon>
        <taxon>Sordariomycetes</taxon>
        <taxon>Hypocreomycetidae</taxon>
        <taxon>Hypocreales</taxon>
        <taxon>Ophiocordycipitaceae</taxon>
        <taxon>Drechmeria</taxon>
    </lineage>
</organism>
<evidence type="ECO:0000313" key="3">
    <source>
        <dbReference type="Proteomes" id="UP000076580"/>
    </source>
</evidence>
<reference evidence="2 3" key="1">
    <citation type="journal article" date="2016" name="Sci. Rep.">
        <title>Insights into Adaptations to a Near-Obligate Nematode Endoparasitic Lifestyle from the Finished Genome of Drechmeria coniospora.</title>
        <authorList>
            <person name="Zhang L."/>
            <person name="Zhou Z."/>
            <person name="Guo Q."/>
            <person name="Fokkens L."/>
            <person name="Miskei M."/>
            <person name="Pocsi I."/>
            <person name="Zhang W."/>
            <person name="Chen M."/>
            <person name="Wang L."/>
            <person name="Sun Y."/>
            <person name="Donzelli B.G."/>
            <person name="Gibson D.M."/>
            <person name="Nelson D.R."/>
            <person name="Luo J.G."/>
            <person name="Rep M."/>
            <person name="Liu H."/>
            <person name="Yang S."/>
            <person name="Wang J."/>
            <person name="Krasnoff S.B."/>
            <person name="Xu Y."/>
            <person name="Molnar I."/>
            <person name="Lin M."/>
        </authorList>
    </citation>
    <scope>NUCLEOTIDE SEQUENCE [LARGE SCALE GENOMIC DNA]</scope>
    <source>
        <strain evidence="2 3">ARSEF 6962</strain>
    </source>
</reference>
<comment type="caution">
    <text evidence="2">The sequence shown here is derived from an EMBL/GenBank/DDBJ whole genome shotgun (WGS) entry which is preliminary data.</text>
</comment>
<dbReference type="PROSITE" id="PS50878">
    <property type="entry name" value="RT_POL"/>
    <property type="match status" value="1"/>
</dbReference>
<dbReference type="PANTHER" id="PTHR33481">
    <property type="entry name" value="REVERSE TRANSCRIPTASE"/>
    <property type="match status" value="1"/>
</dbReference>
<keyword evidence="3" id="KW-1185">Reference proteome</keyword>
<dbReference type="GeneID" id="63718532"/>
<gene>
    <name evidence="2" type="ORF">DCS_05889</name>
</gene>
<sequence>MKGAYNRVCKERLIQRISTRGIPKKITRWVAAFCSARTATIQVNGQTSETQDLPQAGLPQGSPLSLILFLFFNADLVQRRITWNGGAIAFVNDFSAWVAGPTAKENRKGIKSIINMALDWEGRSGATFEAEKTAIIHFTKSEYKSDSEAFTIKGLEVRPKTHVKILGLVMDTRLKYKEHIARAATKGLKAAMELKRLKGLSPATARQLFTAMVAPVVDYASNVWRHNCIHKKAKMLDRVQKIGALAITGAFRTVATSVAEAEAHISSMQERLWKRALKLWVELYVLPDSNPLRREASRMLRVWKNGVQSPFQQVAVAFNASALNELETIQPFTLPP</sequence>
<dbReference type="STRING" id="98403.A0A151GP84"/>
<dbReference type="AlphaFoldDB" id="A0A151GP84"/>
<name>A0A151GP84_DRECN</name>
<dbReference type="Proteomes" id="UP000076580">
    <property type="component" value="Chromosome 02"/>
</dbReference>